<protein>
    <submittedName>
        <fullName evidence="2">Proline hydroxylase</fullName>
    </submittedName>
</protein>
<organism evidence="2 3">
    <name type="scientific">Legionella norrlandica</name>
    <dbReference type="NCBI Taxonomy" id="1498499"/>
    <lineage>
        <taxon>Bacteria</taxon>
        <taxon>Pseudomonadati</taxon>
        <taxon>Pseudomonadota</taxon>
        <taxon>Gammaproteobacteria</taxon>
        <taxon>Legionellales</taxon>
        <taxon>Legionellaceae</taxon>
        <taxon>Legionella</taxon>
    </lineage>
</organism>
<reference evidence="2 3" key="1">
    <citation type="submission" date="2014-05" db="EMBL/GenBank/DDBJ databases">
        <authorList>
            <person name="Rizzardi K."/>
            <person name="Winiecka-Krusnell J."/>
            <person name="Ramliden M."/>
            <person name="Alm E."/>
            <person name="Andersson S."/>
            <person name="Byfors S."/>
        </authorList>
    </citation>
    <scope>NUCLEOTIDE SEQUENCE [LARGE SCALE GENOMIC DNA]</scope>
    <source>
        <strain evidence="2 3">LEGN</strain>
    </source>
</reference>
<dbReference type="RefSeq" id="WP_035890233.1">
    <property type="nucleotide sequence ID" value="NZ_JNCF01000031.1"/>
</dbReference>
<dbReference type="AlphaFoldDB" id="A0A0A2SU91"/>
<evidence type="ECO:0000313" key="2">
    <source>
        <dbReference type="EMBL" id="KGP62974.1"/>
    </source>
</evidence>
<accession>A0A0A2SU91</accession>
<gene>
    <name evidence="2" type="ORF">EP47_13435</name>
</gene>
<evidence type="ECO:0000313" key="3">
    <source>
        <dbReference type="Proteomes" id="UP000054422"/>
    </source>
</evidence>
<name>A0A0A2SU91_9GAMM</name>
<comment type="caution">
    <text evidence="2">The sequence shown here is derived from an EMBL/GenBank/DDBJ whole genome shotgun (WGS) entry which is preliminary data.</text>
</comment>
<dbReference type="Gene3D" id="2.60.120.620">
    <property type="entry name" value="q2cbj1_9rhob like domain"/>
    <property type="match status" value="1"/>
</dbReference>
<proteinExistence type="predicted"/>
<feature type="domain" description="Prolyl 4-hydroxylase alpha subunit Fe(2+) 2OG dioxygenase" evidence="1">
    <location>
        <begin position="115"/>
        <end position="230"/>
    </location>
</feature>
<dbReference type="Proteomes" id="UP000054422">
    <property type="component" value="Unassembled WGS sequence"/>
</dbReference>
<dbReference type="EMBL" id="JNCF01000031">
    <property type="protein sequence ID" value="KGP62974.1"/>
    <property type="molecule type" value="Genomic_DNA"/>
</dbReference>
<dbReference type="InterPro" id="IPR044862">
    <property type="entry name" value="Pro_4_hyd_alph_FE2OG_OXY"/>
</dbReference>
<dbReference type="OrthoDB" id="9783171at2"/>
<keyword evidence="3" id="KW-1185">Reference proteome</keyword>
<evidence type="ECO:0000259" key="1">
    <source>
        <dbReference type="Pfam" id="PF13640"/>
    </source>
</evidence>
<dbReference type="Pfam" id="PF13640">
    <property type="entry name" value="2OG-FeII_Oxy_3"/>
    <property type="match status" value="1"/>
</dbReference>
<sequence>MKLVLNNDVLAVIDDFLELPSFEKIWNFIQTEKFKFVHSSRWVNAFSLEDGSPLWGSVTISHPRPEACTTEQIYPTKTSIDLFINELIARSSDYSHLIGFKDRDWDFFYARPYLYPRGSGLSWHTDGKYKISGAYVYYLGHKLGAELLINPTPQLDFDYPEVTLINNKKKKVGYHLNSAELNKYADDGIGYYIVPKPNRLVIFKNNILHCIKKVENAAGNHVRASITGFFMSNDKIHETKEAEKEHSI</sequence>